<dbReference type="RefSeq" id="WP_039096636.1">
    <property type="nucleotide sequence ID" value="NZ_JPXY01000004.1"/>
</dbReference>
<organism evidence="6 7">
    <name type="scientific">Gallibacterium genomosp. 2</name>
    <dbReference type="NCBI Taxonomy" id="155517"/>
    <lineage>
        <taxon>Bacteria</taxon>
        <taxon>Pseudomonadati</taxon>
        <taxon>Pseudomonadota</taxon>
        <taxon>Gammaproteobacteria</taxon>
        <taxon>Pasteurellales</taxon>
        <taxon>Pasteurellaceae</taxon>
        <taxon>Gallibacterium</taxon>
    </lineage>
</organism>
<dbReference type="EMBL" id="JPXY01000004">
    <property type="protein sequence ID" value="KGQ34563.1"/>
    <property type="molecule type" value="Genomic_DNA"/>
</dbReference>
<reference evidence="6 7" key="1">
    <citation type="submission" date="2014-08" db="EMBL/GenBank/DDBJ databases">
        <title>Chaperone-usher fimbriae in a diverse selection of Gallibacterium genomes.</title>
        <authorList>
            <person name="Kudirkiene E."/>
            <person name="Bager R.J."/>
            <person name="Johnson T.J."/>
            <person name="Bojesen A.M."/>
        </authorList>
    </citation>
    <scope>NUCLEOTIDE SEQUENCE [LARGE SCALE GENOMIC DNA]</scope>
    <source>
        <strain evidence="6 7">CCM5976</strain>
    </source>
</reference>
<name>A0A0A2XQT2_9PAST</name>
<comment type="similarity">
    <text evidence="1 4">Belongs to the carbamate kinase family.</text>
</comment>
<dbReference type="FunFam" id="3.40.1160.10:FF:000007">
    <property type="entry name" value="Carbamate kinase"/>
    <property type="match status" value="1"/>
</dbReference>
<dbReference type="InterPro" id="IPR003964">
    <property type="entry name" value="Carb_kinase"/>
</dbReference>
<dbReference type="Pfam" id="PF00696">
    <property type="entry name" value="AA_kinase"/>
    <property type="match status" value="1"/>
</dbReference>
<comment type="caution">
    <text evidence="6">The sequence shown here is derived from an EMBL/GenBank/DDBJ whole genome shotgun (WGS) entry which is preliminary data.</text>
</comment>
<gene>
    <name evidence="6" type="ORF">P375_00635</name>
</gene>
<dbReference type="NCBIfam" id="NF009008">
    <property type="entry name" value="PRK12354.1"/>
    <property type="match status" value="1"/>
</dbReference>
<dbReference type="PANTHER" id="PTHR30409">
    <property type="entry name" value="CARBAMATE KINASE"/>
    <property type="match status" value="1"/>
</dbReference>
<dbReference type="SUPFAM" id="SSF53633">
    <property type="entry name" value="Carbamate kinase-like"/>
    <property type="match status" value="1"/>
</dbReference>
<dbReference type="PRINTS" id="PR01469">
    <property type="entry name" value="CARBMTKINASE"/>
</dbReference>
<keyword evidence="2 4" id="KW-0808">Transferase</keyword>
<evidence type="ECO:0000313" key="7">
    <source>
        <dbReference type="Proteomes" id="UP000030418"/>
    </source>
</evidence>
<dbReference type="Gene3D" id="3.40.1160.10">
    <property type="entry name" value="Acetylglutamate kinase-like"/>
    <property type="match status" value="1"/>
</dbReference>
<evidence type="ECO:0000259" key="5">
    <source>
        <dbReference type="Pfam" id="PF00696"/>
    </source>
</evidence>
<accession>A0A0A2XQT2</accession>
<proteinExistence type="inferred from homology"/>
<dbReference type="AlphaFoldDB" id="A0A0A2XQT2"/>
<evidence type="ECO:0000256" key="1">
    <source>
        <dbReference type="ARBA" id="ARBA00011066"/>
    </source>
</evidence>
<dbReference type="CDD" id="cd04235">
    <property type="entry name" value="AAK_CK"/>
    <property type="match status" value="1"/>
</dbReference>
<evidence type="ECO:0000256" key="3">
    <source>
        <dbReference type="ARBA" id="ARBA00022777"/>
    </source>
</evidence>
<dbReference type="GO" id="GO:0005829">
    <property type="term" value="C:cytosol"/>
    <property type="evidence" value="ECO:0007669"/>
    <property type="project" value="TreeGrafter"/>
</dbReference>
<dbReference type="PIRSF" id="PIRSF000723">
    <property type="entry name" value="Carbamate_kin"/>
    <property type="match status" value="1"/>
</dbReference>
<feature type="domain" description="Aspartate/glutamate/uridylate kinase" evidence="5">
    <location>
        <begin position="4"/>
        <end position="274"/>
    </location>
</feature>
<dbReference type="PANTHER" id="PTHR30409:SF1">
    <property type="entry name" value="CARBAMATE KINASE-RELATED"/>
    <property type="match status" value="1"/>
</dbReference>
<sequence length="302" mass="33427">MKPKIVIALGGNALLKRGQNISYKNQLDNIKIAARVIGKLAQKYQIAIVHGNGPQVGLLSLQNESFQEESNFPLNNLVAQTQGMIATVLTQELRKIVSEPILSFLTHVEVKQNDFAFLEPTKFIGAVYSHQEGNKLASKYGWKLKQDGQYYRRVVASPQPMSIIEHQAIELALKNGYLVICCGGGGIPVTKQEGSLTNIDCVIDKDSTAALLAQQIQADYFIILTDGDGIYLNWGKENQQKLDHITIEELSNYKFDKGSMQPKVDAIIRYLSHRRQGIGIIADLHLALEAIKGQAGTRITAR</sequence>
<evidence type="ECO:0000256" key="4">
    <source>
        <dbReference type="PIRNR" id="PIRNR000723"/>
    </source>
</evidence>
<dbReference type="InterPro" id="IPR001048">
    <property type="entry name" value="Asp/Glu/Uridylate_kinase"/>
</dbReference>
<dbReference type="GO" id="GO:0019546">
    <property type="term" value="P:L-arginine deiminase pathway"/>
    <property type="evidence" value="ECO:0007669"/>
    <property type="project" value="TreeGrafter"/>
</dbReference>
<protein>
    <recommendedName>
        <fullName evidence="4">Carbamate kinase</fullName>
    </recommendedName>
</protein>
<dbReference type="GO" id="GO:0008804">
    <property type="term" value="F:carbamate kinase activity"/>
    <property type="evidence" value="ECO:0007669"/>
    <property type="project" value="InterPro"/>
</dbReference>
<keyword evidence="7" id="KW-1185">Reference proteome</keyword>
<keyword evidence="3 4" id="KW-0418">Kinase</keyword>
<evidence type="ECO:0000256" key="2">
    <source>
        <dbReference type="ARBA" id="ARBA00022679"/>
    </source>
</evidence>
<dbReference type="Proteomes" id="UP000030418">
    <property type="component" value="Unassembled WGS sequence"/>
</dbReference>
<evidence type="ECO:0000313" key="6">
    <source>
        <dbReference type="EMBL" id="KGQ34563.1"/>
    </source>
</evidence>
<dbReference type="InterPro" id="IPR036393">
    <property type="entry name" value="AceGlu_kinase-like_sf"/>
</dbReference>